<dbReference type="RefSeq" id="WP_052216980.1">
    <property type="nucleotide sequence ID" value="NZ_LGTE01000003.1"/>
</dbReference>
<dbReference type="GO" id="GO:0005829">
    <property type="term" value="C:cytosol"/>
    <property type="evidence" value="ECO:0007669"/>
    <property type="project" value="TreeGrafter"/>
</dbReference>
<evidence type="ECO:0000313" key="13">
    <source>
        <dbReference type="Proteomes" id="UP000037175"/>
    </source>
</evidence>
<evidence type="ECO:0000256" key="1">
    <source>
        <dbReference type="ARBA" id="ARBA00018672"/>
    </source>
</evidence>
<name>A0A0L6W5J3_9FIRM</name>
<dbReference type="SMART" id="SM00448">
    <property type="entry name" value="REC"/>
    <property type="match status" value="1"/>
</dbReference>
<evidence type="ECO:0000256" key="8">
    <source>
        <dbReference type="PROSITE-ProRule" id="PRU00169"/>
    </source>
</evidence>
<dbReference type="PROSITE" id="PS50110">
    <property type="entry name" value="RESPONSE_REGULATORY"/>
    <property type="match status" value="1"/>
</dbReference>
<reference evidence="13" key="1">
    <citation type="submission" date="2015-07" db="EMBL/GenBank/DDBJ databases">
        <title>Complete Genome of Thermincola ferriacetica strain Z-0001T.</title>
        <authorList>
            <person name="Lusk B."/>
            <person name="Badalamenti J.P."/>
            <person name="Parameswaran P."/>
            <person name="Bond D.R."/>
            <person name="Torres C.I."/>
        </authorList>
    </citation>
    <scope>NUCLEOTIDE SEQUENCE [LARGE SCALE GENOMIC DNA]</scope>
    <source>
        <strain evidence="13">Z-0001</strain>
    </source>
</reference>
<evidence type="ECO:0000256" key="5">
    <source>
        <dbReference type="ARBA" id="ARBA00023125"/>
    </source>
</evidence>
<dbReference type="GO" id="GO:0000156">
    <property type="term" value="F:phosphorelay response regulator activity"/>
    <property type="evidence" value="ECO:0007669"/>
    <property type="project" value="TreeGrafter"/>
</dbReference>
<dbReference type="SUPFAM" id="SSF46894">
    <property type="entry name" value="C-terminal effector domain of the bipartite response regulators"/>
    <property type="match status" value="1"/>
</dbReference>
<dbReference type="InterPro" id="IPR001867">
    <property type="entry name" value="OmpR/PhoB-type_DNA-bd"/>
</dbReference>
<dbReference type="SMART" id="SM00862">
    <property type="entry name" value="Trans_reg_C"/>
    <property type="match status" value="1"/>
</dbReference>
<keyword evidence="2 8" id="KW-0597">Phosphoprotein</keyword>
<evidence type="ECO:0000256" key="2">
    <source>
        <dbReference type="ARBA" id="ARBA00022553"/>
    </source>
</evidence>
<gene>
    <name evidence="12" type="ORF">Tfer_0833</name>
</gene>
<keyword evidence="5 9" id="KW-0238">DNA-binding</keyword>
<protein>
    <recommendedName>
        <fullName evidence="1">Stage 0 sporulation protein A homolog</fullName>
    </recommendedName>
</protein>
<evidence type="ECO:0000256" key="4">
    <source>
        <dbReference type="ARBA" id="ARBA00023015"/>
    </source>
</evidence>
<evidence type="ECO:0000256" key="7">
    <source>
        <dbReference type="ARBA" id="ARBA00024867"/>
    </source>
</evidence>
<dbReference type="Pfam" id="PF00486">
    <property type="entry name" value="Trans_reg_C"/>
    <property type="match status" value="1"/>
</dbReference>
<evidence type="ECO:0000256" key="6">
    <source>
        <dbReference type="ARBA" id="ARBA00023163"/>
    </source>
</evidence>
<sequence length="235" mass="27016">MAKILIVDDEHHIIELVRFVLQKEGFDVKVAQDGLTAIKETENYRPDLILLDLMLPGIDGLEVCRTLRKKPQTADIPVIMVTAKSDEMDKIIGLELGADDYVTKPFSPRELVARVKARLRRRTGLIKHADRKVEEEIVYGPLVVRPARYEVFLNGEKLDLTLKEYELLVLLINNPGKVFSRDFLLSTIWGFDYTSDTRTVDVHIYHLRQKIERDPSQPGFIETVRGVGYRFKELA</sequence>
<dbReference type="PROSITE" id="PS51755">
    <property type="entry name" value="OMPR_PHOB"/>
    <property type="match status" value="1"/>
</dbReference>
<dbReference type="EMBL" id="LGTE01000003">
    <property type="protein sequence ID" value="KNZ70643.1"/>
    <property type="molecule type" value="Genomic_DNA"/>
</dbReference>
<dbReference type="AlphaFoldDB" id="A0A0L6W5J3"/>
<keyword evidence="13" id="KW-1185">Reference proteome</keyword>
<dbReference type="Gene3D" id="3.40.50.2300">
    <property type="match status" value="1"/>
</dbReference>
<dbReference type="SUPFAM" id="SSF52172">
    <property type="entry name" value="CheY-like"/>
    <property type="match status" value="1"/>
</dbReference>
<dbReference type="InterPro" id="IPR036388">
    <property type="entry name" value="WH-like_DNA-bd_sf"/>
</dbReference>
<dbReference type="InterPro" id="IPR011006">
    <property type="entry name" value="CheY-like_superfamily"/>
</dbReference>
<dbReference type="InterPro" id="IPR016032">
    <property type="entry name" value="Sig_transdc_resp-reg_C-effctor"/>
</dbReference>
<dbReference type="FunFam" id="1.10.10.10:FF:000018">
    <property type="entry name" value="DNA-binding response regulator ResD"/>
    <property type="match status" value="1"/>
</dbReference>
<organism evidence="12 13">
    <name type="scientific">Thermincola ferriacetica</name>
    <dbReference type="NCBI Taxonomy" id="281456"/>
    <lineage>
        <taxon>Bacteria</taxon>
        <taxon>Bacillati</taxon>
        <taxon>Bacillota</taxon>
        <taxon>Clostridia</taxon>
        <taxon>Eubacteriales</taxon>
        <taxon>Thermincolaceae</taxon>
        <taxon>Thermincola</taxon>
    </lineage>
</organism>
<dbReference type="PANTHER" id="PTHR48111">
    <property type="entry name" value="REGULATOR OF RPOS"/>
    <property type="match status" value="1"/>
</dbReference>
<keyword evidence="6" id="KW-0804">Transcription</keyword>
<dbReference type="Gene3D" id="6.10.250.690">
    <property type="match status" value="1"/>
</dbReference>
<comment type="function">
    <text evidence="7">May play the central regulatory role in sporulation. It may be an element of the effector pathway responsible for the activation of sporulation genes in response to nutritional stress. Spo0A may act in concert with spo0H (a sigma factor) to control the expression of some genes that are critical to the sporulation process.</text>
</comment>
<dbReference type="Pfam" id="PF00072">
    <property type="entry name" value="Response_reg"/>
    <property type="match status" value="1"/>
</dbReference>
<dbReference type="GO" id="GO:0000976">
    <property type="term" value="F:transcription cis-regulatory region binding"/>
    <property type="evidence" value="ECO:0007669"/>
    <property type="project" value="TreeGrafter"/>
</dbReference>
<evidence type="ECO:0000259" key="11">
    <source>
        <dbReference type="PROSITE" id="PS51755"/>
    </source>
</evidence>
<feature type="domain" description="Response regulatory" evidence="10">
    <location>
        <begin position="3"/>
        <end position="119"/>
    </location>
</feature>
<dbReference type="GO" id="GO:0032993">
    <property type="term" value="C:protein-DNA complex"/>
    <property type="evidence" value="ECO:0007669"/>
    <property type="project" value="TreeGrafter"/>
</dbReference>
<feature type="DNA-binding region" description="OmpR/PhoB-type" evidence="9">
    <location>
        <begin position="134"/>
        <end position="233"/>
    </location>
</feature>
<dbReference type="InterPro" id="IPR001789">
    <property type="entry name" value="Sig_transdc_resp-reg_receiver"/>
</dbReference>
<evidence type="ECO:0000256" key="3">
    <source>
        <dbReference type="ARBA" id="ARBA00023012"/>
    </source>
</evidence>
<dbReference type="GO" id="GO:0006355">
    <property type="term" value="P:regulation of DNA-templated transcription"/>
    <property type="evidence" value="ECO:0007669"/>
    <property type="project" value="InterPro"/>
</dbReference>
<keyword evidence="4" id="KW-0805">Transcription regulation</keyword>
<comment type="caution">
    <text evidence="12">The sequence shown here is derived from an EMBL/GenBank/DDBJ whole genome shotgun (WGS) entry which is preliminary data.</text>
</comment>
<dbReference type="InterPro" id="IPR039420">
    <property type="entry name" value="WalR-like"/>
</dbReference>
<evidence type="ECO:0000256" key="9">
    <source>
        <dbReference type="PROSITE-ProRule" id="PRU01091"/>
    </source>
</evidence>
<evidence type="ECO:0000313" key="12">
    <source>
        <dbReference type="EMBL" id="KNZ70643.1"/>
    </source>
</evidence>
<proteinExistence type="predicted"/>
<dbReference type="PATRIC" id="fig|281456.6.peg.876"/>
<feature type="modified residue" description="4-aspartylphosphate" evidence="8">
    <location>
        <position position="52"/>
    </location>
</feature>
<dbReference type="Gene3D" id="1.10.10.10">
    <property type="entry name" value="Winged helix-like DNA-binding domain superfamily/Winged helix DNA-binding domain"/>
    <property type="match status" value="1"/>
</dbReference>
<evidence type="ECO:0000259" key="10">
    <source>
        <dbReference type="PROSITE" id="PS50110"/>
    </source>
</evidence>
<dbReference type="PANTHER" id="PTHR48111:SF73">
    <property type="entry name" value="ALKALINE PHOSPHATASE SYNTHESIS TRANSCRIPTIONAL REGULATORY PROTEIN PHOP"/>
    <property type="match status" value="1"/>
</dbReference>
<keyword evidence="3" id="KW-0902">Two-component regulatory system</keyword>
<accession>A0A0L6W5J3</accession>
<dbReference type="Proteomes" id="UP000037175">
    <property type="component" value="Unassembled WGS sequence"/>
</dbReference>
<feature type="domain" description="OmpR/PhoB-type" evidence="11">
    <location>
        <begin position="134"/>
        <end position="233"/>
    </location>
</feature>
<dbReference type="FunFam" id="3.40.50.2300:FF:000001">
    <property type="entry name" value="DNA-binding response regulator PhoB"/>
    <property type="match status" value="1"/>
</dbReference>
<dbReference type="CDD" id="cd00383">
    <property type="entry name" value="trans_reg_C"/>
    <property type="match status" value="1"/>
</dbReference>